<dbReference type="EMBL" id="JAQOSQ010000003">
    <property type="protein sequence ID" value="MDJ1182605.1"/>
    <property type="molecule type" value="Genomic_DNA"/>
</dbReference>
<keyword evidence="3" id="KW-1185">Reference proteome</keyword>
<dbReference type="Proteomes" id="UP001232992">
    <property type="component" value="Unassembled WGS sequence"/>
</dbReference>
<dbReference type="RefSeq" id="WP_283757257.1">
    <property type="nucleotide sequence ID" value="NZ_JAQOSQ010000003.1"/>
</dbReference>
<dbReference type="InterPro" id="IPR021705">
    <property type="entry name" value="DUF3288"/>
</dbReference>
<proteinExistence type="predicted"/>
<accession>A0ABT7BTU9</accession>
<feature type="region of interest" description="Disordered" evidence="1">
    <location>
        <begin position="1"/>
        <end position="30"/>
    </location>
</feature>
<sequence length="103" mass="12201">MLGNTMEQQSNNDQQHPRERRDRPIVDRLLERSSTPTDLELVELARLRIRYQGFPGARPLQRDLDKLLQQWSLNEEELFARTREIHARGNVYKRGGDGEEDWS</sequence>
<comment type="caution">
    <text evidence="2">The sequence shown here is derived from an EMBL/GenBank/DDBJ whole genome shotgun (WGS) entry which is preliminary data.</text>
</comment>
<feature type="compositionally biased region" description="Polar residues" evidence="1">
    <location>
        <begin position="1"/>
        <end position="14"/>
    </location>
</feature>
<gene>
    <name evidence="2" type="ORF">PMH09_05300</name>
</gene>
<evidence type="ECO:0000256" key="1">
    <source>
        <dbReference type="SAM" id="MobiDB-lite"/>
    </source>
</evidence>
<reference evidence="2 3" key="1">
    <citation type="submission" date="2023-01" db="EMBL/GenBank/DDBJ databases">
        <title>Novel diversity within Roseofilum (Cyanobacteria; Desertifilaceae) from marine benthic mats with descriptions of four novel species.</title>
        <authorList>
            <person name="Wang Y."/>
            <person name="Berthold D.E."/>
            <person name="Hu J."/>
            <person name="Lefler F.W."/>
            <person name="Laughinghouse H.D. IV."/>
        </authorList>
    </citation>
    <scope>NUCLEOTIDE SEQUENCE [LARGE SCALE GENOMIC DNA]</scope>
    <source>
        <strain evidence="2 3">BLCC-M143</strain>
    </source>
</reference>
<evidence type="ECO:0000313" key="3">
    <source>
        <dbReference type="Proteomes" id="UP001232992"/>
    </source>
</evidence>
<organism evidence="2 3">
    <name type="scientific">Roseofilum casamattae BLCC-M143</name>
    <dbReference type="NCBI Taxonomy" id="3022442"/>
    <lineage>
        <taxon>Bacteria</taxon>
        <taxon>Bacillati</taxon>
        <taxon>Cyanobacteriota</taxon>
        <taxon>Cyanophyceae</taxon>
        <taxon>Desertifilales</taxon>
        <taxon>Desertifilaceae</taxon>
        <taxon>Roseofilum</taxon>
        <taxon>Roseofilum casamattae</taxon>
    </lineage>
</organism>
<feature type="compositionally biased region" description="Basic and acidic residues" evidence="1">
    <location>
        <begin position="15"/>
        <end position="30"/>
    </location>
</feature>
<protein>
    <submittedName>
        <fullName evidence="2">DUF3288 family protein</fullName>
    </submittedName>
</protein>
<dbReference type="Pfam" id="PF11691">
    <property type="entry name" value="DUF3288"/>
    <property type="match status" value="1"/>
</dbReference>
<evidence type="ECO:0000313" key="2">
    <source>
        <dbReference type="EMBL" id="MDJ1182605.1"/>
    </source>
</evidence>
<name>A0ABT7BTU9_9CYAN</name>